<proteinExistence type="predicted"/>
<organism evidence="1">
    <name type="scientific">Virus NIOZ-UU159</name>
    <dbReference type="NCBI Taxonomy" id="2763270"/>
    <lineage>
        <taxon>Viruses</taxon>
    </lineage>
</organism>
<gene>
    <name evidence="1" type="ORF">NIOZUU159_00056</name>
</gene>
<sequence length="67" mass="8013">MGKNGKILTKELFKILDISLPVYKTRCGLKMIKIENTFYNIYDTKTINRIKDKMSIDKKYELEYVFI</sequence>
<reference evidence="1" key="1">
    <citation type="submission" date="2020-08" db="EMBL/GenBank/DDBJ databases">
        <title>Bridging the membrane lipid divide: bacteria of the FCB group superphylum have the potential to synthesize archaeal ether lipids.</title>
        <authorList>
            <person name="Villanueva L."/>
            <person name="von Meijenfeldt F.A.B."/>
            <person name="Westbye A.B."/>
            <person name="Yadav S."/>
            <person name="Hopmans E.C."/>
            <person name="Dutilh B.E."/>
            <person name="Sinninghe Damste J.S."/>
        </authorList>
    </citation>
    <scope>NUCLEOTIDE SEQUENCE</scope>
    <source>
        <strain evidence="1">NIOZ-UU159</strain>
    </source>
</reference>
<evidence type="ECO:0000313" key="1">
    <source>
        <dbReference type="EMBL" id="QPI16567.1"/>
    </source>
</evidence>
<dbReference type="EMBL" id="MW030580">
    <property type="protein sequence ID" value="QPI16567.1"/>
    <property type="molecule type" value="Genomic_DNA"/>
</dbReference>
<accession>A0A7S9SSV1</accession>
<protein>
    <submittedName>
        <fullName evidence="1">Uncharacterized protein</fullName>
    </submittedName>
</protein>
<name>A0A7S9SSV1_9VIRU</name>